<evidence type="ECO:0000313" key="1">
    <source>
        <dbReference type="EMBL" id="PNI56591.1"/>
    </source>
</evidence>
<gene>
    <name evidence="2" type="ORF">CK820_G0022197</name>
</gene>
<name>A0A2J8MAR3_PANTR</name>
<proteinExistence type="predicted"/>
<accession>A0A2J8MAR3</accession>
<evidence type="ECO:0000313" key="3">
    <source>
        <dbReference type="Proteomes" id="UP000236370"/>
    </source>
</evidence>
<reference evidence="2 3" key="1">
    <citation type="submission" date="2017-12" db="EMBL/GenBank/DDBJ databases">
        <title>High-resolution comparative analysis of great ape genomes.</title>
        <authorList>
            <person name="Pollen A."/>
            <person name="Hastie A."/>
            <person name="Hormozdiari F."/>
            <person name="Dougherty M."/>
            <person name="Liu R."/>
            <person name="Chaisson M."/>
            <person name="Hoppe E."/>
            <person name="Hill C."/>
            <person name="Pang A."/>
            <person name="Hillier L."/>
            <person name="Baker C."/>
            <person name="Armstrong J."/>
            <person name="Shendure J."/>
            <person name="Paten B."/>
            <person name="Wilson R."/>
            <person name="Chao H."/>
            <person name="Schneider V."/>
            <person name="Ventura M."/>
            <person name="Kronenberg Z."/>
            <person name="Murali S."/>
            <person name="Gordon D."/>
            <person name="Cantsilieris S."/>
            <person name="Munson K."/>
            <person name="Nelson B."/>
            <person name="Raja A."/>
            <person name="Underwood J."/>
            <person name="Diekhans M."/>
            <person name="Fiddes I."/>
            <person name="Haussler D."/>
            <person name="Eichler E."/>
        </authorList>
    </citation>
    <scope>NUCLEOTIDE SEQUENCE [LARGE SCALE GENOMIC DNA]</scope>
    <source>
        <strain evidence="2">Yerkes chimp pedigree #C0471</strain>
        <tissue evidence="2">Blood</tissue>
    </source>
</reference>
<protein>
    <submittedName>
        <fullName evidence="2">ADH4 isoform 11</fullName>
    </submittedName>
    <submittedName>
        <fullName evidence="1">ADH4 isoform 6</fullName>
    </submittedName>
</protein>
<evidence type="ECO:0000313" key="2">
    <source>
        <dbReference type="EMBL" id="PNI56594.1"/>
    </source>
</evidence>
<sequence length="36" mass="4360">MLVQGPHFELQRCKTHLFSSNYLTQREKLETLYQGY</sequence>
<dbReference type="EMBL" id="NBAG03000262">
    <property type="protein sequence ID" value="PNI56591.1"/>
    <property type="molecule type" value="Genomic_DNA"/>
</dbReference>
<organism evidence="2 3">
    <name type="scientific">Pan troglodytes</name>
    <name type="common">Chimpanzee</name>
    <dbReference type="NCBI Taxonomy" id="9598"/>
    <lineage>
        <taxon>Eukaryota</taxon>
        <taxon>Metazoa</taxon>
        <taxon>Chordata</taxon>
        <taxon>Craniata</taxon>
        <taxon>Vertebrata</taxon>
        <taxon>Euteleostomi</taxon>
        <taxon>Mammalia</taxon>
        <taxon>Eutheria</taxon>
        <taxon>Euarchontoglires</taxon>
        <taxon>Primates</taxon>
        <taxon>Haplorrhini</taxon>
        <taxon>Catarrhini</taxon>
        <taxon>Hominidae</taxon>
        <taxon>Pan</taxon>
    </lineage>
</organism>
<dbReference type="EMBL" id="NBAG03000262">
    <property type="protein sequence ID" value="PNI56594.1"/>
    <property type="molecule type" value="Genomic_DNA"/>
</dbReference>
<dbReference type="Proteomes" id="UP000236370">
    <property type="component" value="Unassembled WGS sequence"/>
</dbReference>
<dbReference type="AlphaFoldDB" id="A0A2J8MAR3"/>
<comment type="caution">
    <text evidence="2">The sequence shown here is derived from an EMBL/GenBank/DDBJ whole genome shotgun (WGS) entry which is preliminary data.</text>
</comment>